<evidence type="ECO:0000259" key="3">
    <source>
        <dbReference type="Pfam" id="PF02826"/>
    </source>
</evidence>
<keyword evidence="1" id="KW-0560">Oxidoreductase</keyword>
<reference evidence="4" key="1">
    <citation type="submission" date="2018-05" db="EMBL/GenBank/DDBJ databases">
        <authorList>
            <person name="Lanie J.A."/>
            <person name="Ng W.-L."/>
            <person name="Kazmierczak K.M."/>
            <person name="Andrzejewski T.M."/>
            <person name="Davidsen T.M."/>
            <person name="Wayne K.J."/>
            <person name="Tettelin H."/>
            <person name="Glass J.I."/>
            <person name="Rusch D."/>
            <person name="Podicherti R."/>
            <person name="Tsui H.-C.T."/>
            <person name="Winkler M.E."/>
        </authorList>
    </citation>
    <scope>NUCLEOTIDE SEQUENCE</scope>
</reference>
<dbReference type="PROSITE" id="PS00670">
    <property type="entry name" value="D_2_HYDROXYACID_DH_2"/>
    <property type="match status" value="1"/>
</dbReference>
<keyword evidence="2" id="KW-0520">NAD</keyword>
<dbReference type="SUPFAM" id="SSF51735">
    <property type="entry name" value="NAD(P)-binding Rossmann-fold domains"/>
    <property type="match status" value="1"/>
</dbReference>
<dbReference type="InterPro" id="IPR036291">
    <property type="entry name" value="NAD(P)-bd_dom_sf"/>
</dbReference>
<dbReference type="CDD" id="cd05300">
    <property type="entry name" value="2-Hacid_dh_1"/>
    <property type="match status" value="1"/>
</dbReference>
<dbReference type="GO" id="GO:0051287">
    <property type="term" value="F:NAD binding"/>
    <property type="evidence" value="ECO:0007669"/>
    <property type="project" value="InterPro"/>
</dbReference>
<dbReference type="AlphaFoldDB" id="A0A381X7K7"/>
<gene>
    <name evidence="4" type="ORF">METZ01_LOCUS113454</name>
</gene>
<evidence type="ECO:0000256" key="1">
    <source>
        <dbReference type="ARBA" id="ARBA00023002"/>
    </source>
</evidence>
<evidence type="ECO:0000256" key="2">
    <source>
        <dbReference type="ARBA" id="ARBA00023027"/>
    </source>
</evidence>
<dbReference type="InterPro" id="IPR006140">
    <property type="entry name" value="D-isomer_DH_NAD-bd"/>
</dbReference>
<protein>
    <recommendedName>
        <fullName evidence="3">D-isomer specific 2-hydroxyacid dehydrogenase NAD-binding domain-containing protein</fullName>
    </recommendedName>
</protein>
<organism evidence="4">
    <name type="scientific">marine metagenome</name>
    <dbReference type="NCBI Taxonomy" id="408172"/>
    <lineage>
        <taxon>unclassified sequences</taxon>
        <taxon>metagenomes</taxon>
        <taxon>ecological metagenomes</taxon>
    </lineage>
</organism>
<evidence type="ECO:0000313" key="4">
    <source>
        <dbReference type="EMBL" id="SVA60600.1"/>
    </source>
</evidence>
<sequence>MPLIWPADSKIHVHIKNNRTGELVFRTTPERYAEAEARHPDIAARVETFIDWDLDRFDESMQLAEVMMTWELPTENLRERAPHLKWVHIIGAGVEHLAPFDWVPAELTITNNSGIHLDKTMDYVGMALQMLNNNIPKFVTDQCNARWDAIYSTPIAGKTVAVIGVGKMGGGAARIARQLGCRVIGVRRNGRPSRNVEQMYGPDGLEIALSQADFVIVNTPMTPETKGMIGRHQLEVMKPGAGLINLSRAGVVDYAALAEMLDAGILSGAILDVHDPEPLPPDSSFWKTRNVILTPHVSSDDNDSYVPLTLDLLFDNMYRFVAGKPLKNRVDPKLGY</sequence>
<dbReference type="Gene3D" id="3.40.50.720">
    <property type="entry name" value="NAD(P)-binding Rossmann-like Domain"/>
    <property type="match status" value="2"/>
</dbReference>
<dbReference type="PANTHER" id="PTHR43333:SF1">
    <property type="entry name" value="D-ISOMER SPECIFIC 2-HYDROXYACID DEHYDROGENASE NAD-BINDING DOMAIN-CONTAINING PROTEIN"/>
    <property type="match status" value="1"/>
</dbReference>
<dbReference type="PANTHER" id="PTHR43333">
    <property type="entry name" value="2-HACID_DH_C DOMAIN-CONTAINING PROTEIN"/>
    <property type="match status" value="1"/>
</dbReference>
<dbReference type="SUPFAM" id="SSF52283">
    <property type="entry name" value="Formate/glycerate dehydrogenase catalytic domain-like"/>
    <property type="match status" value="1"/>
</dbReference>
<accession>A0A381X7K7</accession>
<dbReference type="InterPro" id="IPR029753">
    <property type="entry name" value="D-isomer_DH_CS"/>
</dbReference>
<proteinExistence type="predicted"/>
<dbReference type="EMBL" id="UINC01014154">
    <property type="protein sequence ID" value="SVA60600.1"/>
    <property type="molecule type" value="Genomic_DNA"/>
</dbReference>
<dbReference type="GO" id="GO:0016491">
    <property type="term" value="F:oxidoreductase activity"/>
    <property type="evidence" value="ECO:0007669"/>
    <property type="project" value="UniProtKB-KW"/>
</dbReference>
<name>A0A381X7K7_9ZZZZ</name>
<feature type="domain" description="D-isomer specific 2-hydroxyacid dehydrogenase NAD-binding" evidence="3">
    <location>
        <begin position="130"/>
        <end position="298"/>
    </location>
</feature>
<dbReference type="Pfam" id="PF02826">
    <property type="entry name" value="2-Hacid_dh_C"/>
    <property type="match status" value="1"/>
</dbReference>